<organism evidence="4 5">
    <name type="scientific">Chiloscyllium punctatum</name>
    <name type="common">Brownbanded bambooshark</name>
    <name type="synonym">Hemiscyllium punctatum</name>
    <dbReference type="NCBI Taxonomy" id="137246"/>
    <lineage>
        <taxon>Eukaryota</taxon>
        <taxon>Metazoa</taxon>
        <taxon>Chordata</taxon>
        <taxon>Craniata</taxon>
        <taxon>Vertebrata</taxon>
        <taxon>Chondrichthyes</taxon>
        <taxon>Elasmobranchii</taxon>
        <taxon>Galeomorphii</taxon>
        <taxon>Galeoidea</taxon>
        <taxon>Orectolobiformes</taxon>
        <taxon>Hemiscylliidae</taxon>
        <taxon>Chiloscyllium</taxon>
    </lineage>
</organism>
<dbReference type="Pfam" id="PF00685">
    <property type="entry name" value="Sulfotransfer_1"/>
    <property type="match status" value="1"/>
</dbReference>
<evidence type="ECO:0000256" key="2">
    <source>
        <dbReference type="RuleBase" id="RU361155"/>
    </source>
</evidence>
<dbReference type="InterPro" id="IPR051589">
    <property type="entry name" value="Sialate-O-sulfotransferase"/>
</dbReference>
<dbReference type="Gene3D" id="3.40.50.300">
    <property type="entry name" value="P-loop containing nucleotide triphosphate hydrolases"/>
    <property type="match status" value="1"/>
</dbReference>
<dbReference type="STRING" id="137246.A0A401RZR9"/>
<comment type="similarity">
    <text evidence="1">Belongs to the WSCD family.</text>
</comment>
<dbReference type="PANTHER" id="PTHR45964:SF8">
    <property type="entry name" value="SIALATE:O-SULFOTRANSFERASE 1"/>
    <property type="match status" value="1"/>
</dbReference>
<evidence type="ECO:0000259" key="3">
    <source>
        <dbReference type="Pfam" id="PF00685"/>
    </source>
</evidence>
<dbReference type="SUPFAM" id="SSF52540">
    <property type="entry name" value="P-loop containing nucleoside triphosphate hydrolases"/>
    <property type="match status" value="1"/>
</dbReference>
<evidence type="ECO:0000313" key="5">
    <source>
        <dbReference type="Proteomes" id="UP000287033"/>
    </source>
</evidence>
<keyword evidence="2" id="KW-0808">Transferase</keyword>
<comment type="similarity">
    <text evidence="2">Belongs to the sulfotransferase 1 family.</text>
</comment>
<name>A0A401RZR9_CHIPU</name>
<dbReference type="Proteomes" id="UP000287033">
    <property type="component" value="Unassembled WGS sequence"/>
</dbReference>
<dbReference type="EC" id="2.8.2.-" evidence="2"/>
<dbReference type="PANTHER" id="PTHR45964">
    <property type="entry name" value="WSCD FAMILY MEMBER CG9164"/>
    <property type="match status" value="1"/>
</dbReference>
<protein>
    <recommendedName>
        <fullName evidence="2">Sulfotransferase</fullName>
        <ecNumber evidence="2">2.8.2.-</ecNumber>
    </recommendedName>
</protein>
<dbReference type="GO" id="GO:0008146">
    <property type="term" value="F:sulfotransferase activity"/>
    <property type="evidence" value="ECO:0007669"/>
    <property type="project" value="InterPro"/>
</dbReference>
<proteinExistence type="inferred from homology"/>
<dbReference type="EMBL" id="BEZZ01000035">
    <property type="protein sequence ID" value="GCC23651.1"/>
    <property type="molecule type" value="Genomic_DNA"/>
</dbReference>
<evidence type="ECO:0000313" key="4">
    <source>
        <dbReference type="EMBL" id="GCC23651.1"/>
    </source>
</evidence>
<comment type="caution">
    <text evidence="4">The sequence shown here is derived from an EMBL/GenBank/DDBJ whole genome shotgun (WGS) entry which is preliminary data.</text>
</comment>
<evidence type="ECO:0000256" key="1">
    <source>
        <dbReference type="ARBA" id="ARBA00010236"/>
    </source>
</evidence>
<dbReference type="InterPro" id="IPR000863">
    <property type="entry name" value="Sulfotransferase_dom"/>
</dbReference>
<sequence length="299" mass="34779">MPEFPLIVIRRTECYCGFATTDFTLHDIANDQLCGKLSSDTTTEFLGDENYCVIYQTPVQDTRCTDRKFLPTKTKVMVALSSFPGAGNTWARHLIEHATGFYTGSYYFDGTLYNKGFKGEKDYWKSGRTICIKTHESGKREIETFDAAILLIRNPYKALMAEFNRKRAGHLGYASERHWKSKEWPEFVNTYAPWWASHTLDWLKYCSRVLVVHYEDLKKNLLPQLKRMVEFLNISVSDDRLLCVETQKDGNFKRSGLRQKDFDPFTLEMKSVINSYIEMVDEALKMKNLTGLPEEYLPR</sequence>
<dbReference type="InterPro" id="IPR027417">
    <property type="entry name" value="P-loop_NTPase"/>
</dbReference>
<dbReference type="AlphaFoldDB" id="A0A401RZR9"/>
<reference evidence="4 5" key="1">
    <citation type="journal article" date="2018" name="Nat. Ecol. Evol.">
        <title>Shark genomes provide insights into elasmobranch evolution and the origin of vertebrates.</title>
        <authorList>
            <person name="Hara Y"/>
            <person name="Yamaguchi K"/>
            <person name="Onimaru K"/>
            <person name="Kadota M"/>
            <person name="Koyanagi M"/>
            <person name="Keeley SD"/>
            <person name="Tatsumi K"/>
            <person name="Tanaka K"/>
            <person name="Motone F"/>
            <person name="Kageyama Y"/>
            <person name="Nozu R"/>
            <person name="Adachi N"/>
            <person name="Nishimura O"/>
            <person name="Nakagawa R"/>
            <person name="Tanegashima C"/>
            <person name="Kiyatake I"/>
            <person name="Matsumoto R"/>
            <person name="Murakumo K"/>
            <person name="Nishida K"/>
            <person name="Terakita A"/>
            <person name="Kuratani S"/>
            <person name="Sato K"/>
            <person name="Hyodo S Kuraku.S."/>
        </authorList>
    </citation>
    <scope>NUCLEOTIDE SEQUENCE [LARGE SCALE GENOMIC DNA]</scope>
</reference>
<keyword evidence="5" id="KW-1185">Reference proteome</keyword>
<accession>A0A401RZR9</accession>
<dbReference type="OrthoDB" id="5985073at2759"/>
<feature type="domain" description="Sulfotransferase" evidence="3">
    <location>
        <begin position="149"/>
        <end position="241"/>
    </location>
</feature>
<dbReference type="OMA" id="KYAGHLG"/>
<gene>
    <name evidence="4" type="ORF">chiPu_0002049</name>
</gene>